<dbReference type="VEuPathDB" id="VectorBase:GAUT021437"/>
<sequence>MKDLELLKVCIAAEISNVRLPVTILLQMICHVNGRSLFVVPFKRRIHFYNFNNGYHLDTVLLLSVFGLNRFVLLGYYGIGLLKVSTLGGFLAN</sequence>
<organism evidence="2 3">
    <name type="scientific">Glossina austeni</name>
    <name type="common">Savannah tsetse fly</name>
    <dbReference type="NCBI Taxonomy" id="7395"/>
    <lineage>
        <taxon>Eukaryota</taxon>
        <taxon>Metazoa</taxon>
        <taxon>Ecdysozoa</taxon>
        <taxon>Arthropoda</taxon>
        <taxon>Hexapoda</taxon>
        <taxon>Insecta</taxon>
        <taxon>Pterygota</taxon>
        <taxon>Neoptera</taxon>
        <taxon>Endopterygota</taxon>
        <taxon>Diptera</taxon>
        <taxon>Brachycera</taxon>
        <taxon>Muscomorpha</taxon>
        <taxon>Hippoboscoidea</taxon>
        <taxon>Glossinidae</taxon>
        <taxon>Glossina</taxon>
    </lineage>
</organism>
<proteinExistence type="predicted"/>
<feature type="transmembrane region" description="Helical" evidence="1">
    <location>
        <begin position="20"/>
        <end position="40"/>
    </location>
</feature>
<keyword evidence="1" id="KW-0472">Membrane</keyword>
<evidence type="ECO:0000256" key="1">
    <source>
        <dbReference type="SAM" id="Phobius"/>
    </source>
</evidence>
<dbReference type="EnsemblMetazoa" id="GAUT021437-RA">
    <property type="protein sequence ID" value="GAUT021437-PA"/>
    <property type="gene ID" value="GAUT021437"/>
</dbReference>
<evidence type="ECO:0000313" key="3">
    <source>
        <dbReference type="Proteomes" id="UP000078200"/>
    </source>
</evidence>
<reference evidence="2" key="1">
    <citation type="submission" date="2020-05" db="UniProtKB">
        <authorList>
            <consortium name="EnsemblMetazoa"/>
        </authorList>
    </citation>
    <scope>IDENTIFICATION</scope>
    <source>
        <strain evidence="2">TTRI</strain>
    </source>
</reference>
<protein>
    <submittedName>
        <fullName evidence="2">Uncharacterized protein</fullName>
    </submittedName>
</protein>
<feature type="transmembrane region" description="Helical" evidence="1">
    <location>
        <begin position="60"/>
        <end position="79"/>
    </location>
</feature>
<keyword evidence="3" id="KW-1185">Reference proteome</keyword>
<dbReference type="Proteomes" id="UP000078200">
    <property type="component" value="Unassembled WGS sequence"/>
</dbReference>
<evidence type="ECO:0000313" key="2">
    <source>
        <dbReference type="EnsemblMetazoa" id="GAUT021437-PA"/>
    </source>
</evidence>
<accession>A0A1A9V050</accession>
<keyword evidence="1" id="KW-1133">Transmembrane helix</keyword>
<keyword evidence="1" id="KW-0812">Transmembrane</keyword>
<dbReference type="STRING" id="7395.A0A1A9V050"/>
<dbReference type="AlphaFoldDB" id="A0A1A9V050"/>
<name>A0A1A9V050_GLOAU</name>